<dbReference type="Proteomes" id="UP001294412">
    <property type="component" value="Unassembled WGS sequence"/>
</dbReference>
<comment type="caution">
    <text evidence="3">The sequence shown here is derived from an EMBL/GenBank/DDBJ whole genome shotgun (WGS) entry which is preliminary data.</text>
</comment>
<evidence type="ECO:0000256" key="2">
    <source>
        <dbReference type="SAM" id="Phobius"/>
    </source>
</evidence>
<organism evidence="3 4">
    <name type="scientific">Fulvimarina uroteuthidis</name>
    <dbReference type="NCBI Taxonomy" id="3098149"/>
    <lineage>
        <taxon>Bacteria</taxon>
        <taxon>Pseudomonadati</taxon>
        <taxon>Pseudomonadota</taxon>
        <taxon>Alphaproteobacteria</taxon>
        <taxon>Hyphomicrobiales</taxon>
        <taxon>Aurantimonadaceae</taxon>
        <taxon>Fulvimarina</taxon>
    </lineage>
</organism>
<keyword evidence="2" id="KW-0472">Membrane</keyword>
<evidence type="ECO:0000313" key="3">
    <source>
        <dbReference type="EMBL" id="MDY8107714.1"/>
    </source>
</evidence>
<keyword evidence="2" id="KW-0812">Transmembrane</keyword>
<sequence length="185" mass="19668">MGRNWFGDGAETRGGGEAMKRRTRQRTRRSCGMGGLAHGAVAAWLALSMCLILMPFSADAQSWRTLGTIGGFYVDGAPNGMFLRCAGPRVSVNFSGFSQRLPEGATYRVGVSVDGLARILSTKSFRVRGNSVLVHEDSLSNLEGLIADLKKGESVEISSPAGRYVIPLKGSGAALEALVRRCGQS</sequence>
<keyword evidence="4" id="KW-1185">Reference proteome</keyword>
<evidence type="ECO:0000256" key="1">
    <source>
        <dbReference type="SAM" id="MobiDB-lite"/>
    </source>
</evidence>
<name>A0ABU5HX48_9HYPH</name>
<reference evidence="3 4" key="1">
    <citation type="submission" date="2023-12" db="EMBL/GenBank/DDBJ databases">
        <title>Description of Novel Strain Fulvimarina sp. 2208YS6-2-32 isolated from Uroteuthis (Photololigo) edulis.</title>
        <authorList>
            <person name="Park J.-S."/>
        </authorList>
    </citation>
    <scope>NUCLEOTIDE SEQUENCE [LARGE SCALE GENOMIC DNA]</scope>
    <source>
        <strain evidence="3 4">2208YS6-2-32</strain>
    </source>
</reference>
<accession>A0ABU5HX48</accession>
<feature type="transmembrane region" description="Helical" evidence="2">
    <location>
        <begin position="31"/>
        <end position="56"/>
    </location>
</feature>
<proteinExistence type="predicted"/>
<protein>
    <submittedName>
        <fullName evidence="3">Uncharacterized protein</fullName>
    </submittedName>
</protein>
<gene>
    <name evidence="3" type="ORF">U0C82_00945</name>
</gene>
<keyword evidence="2" id="KW-1133">Transmembrane helix</keyword>
<evidence type="ECO:0000313" key="4">
    <source>
        <dbReference type="Proteomes" id="UP001294412"/>
    </source>
</evidence>
<feature type="region of interest" description="Disordered" evidence="1">
    <location>
        <begin position="1"/>
        <end position="26"/>
    </location>
</feature>
<dbReference type="EMBL" id="JAXLPB010000001">
    <property type="protein sequence ID" value="MDY8107714.1"/>
    <property type="molecule type" value="Genomic_DNA"/>
</dbReference>